<dbReference type="GO" id="GO:0005576">
    <property type="term" value="C:extracellular region"/>
    <property type="evidence" value="ECO:0007669"/>
    <property type="project" value="UniProtKB-SubCell"/>
</dbReference>
<dbReference type="Gene3D" id="3.40.50.880">
    <property type="match status" value="1"/>
</dbReference>
<keyword evidence="4" id="KW-0964">Secreted</keyword>
<keyword evidence="6 8" id="KW-0378">Hydrolase</keyword>
<dbReference type="InterPro" id="IPR017926">
    <property type="entry name" value="GATASE"/>
</dbReference>
<evidence type="ECO:0000256" key="9">
    <source>
        <dbReference type="SAM" id="MobiDB-lite"/>
    </source>
</evidence>
<protein>
    <recommendedName>
        <fullName evidence="3 8">folate gamma-glutamyl hydrolase</fullName>
        <ecNumber evidence="3 8">3.4.19.9</ecNumber>
    </recommendedName>
</protein>
<proteinExistence type="inferred from homology"/>
<feature type="region of interest" description="Disordered" evidence="9">
    <location>
        <begin position="215"/>
        <end position="243"/>
    </location>
</feature>
<feature type="domain" description="Glutamine amidotransferase" evidence="10">
    <location>
        <begin position="277"/>
        <end position="343"/>
    </location>
</feature>
<dbReference type="InterPro" id="IPR015527">
    <property type="entry name" value="Pept_C26_g-glut_hydrolase"/>
</dbReference>
<feature type="compositionally biased region" description="Basic and acidic residues" evidence="9">
    <location>
        <begin position="230"/>
        <end position="243"/>
    </location>
</feature>
<evidence type="ECO:0000256" key="5">
    <source>
        <dbReference type="ARBA" id="ARBA00022729"/>
    </source>
</evidence>
<dbReference type="PANTHER" id="PTHR11315:SF0">
    <property type="entry name" value="FOLATE GAMMA-GLUTAMYL HYDROLASE"/>
    <property type="match status" value="1"/>
</dbReference>
<dbReference type="GO" id="GO:0005773">
    <property type="term" value="C:vacuole"/>
    <property type="evidence" value="ECO:0007669"/>
    <property type="project" value="TreeGrafter"/>
</dbReference>
<dbReference type="PROSITE" id="PS51275">
    <property type="entry name" value="PEPTIDASE_C26_GGH"/>
    <property type="match status" value="1"/>
</dbReference>
<evidence type="ECO:0000259" key="10">
    <source>
        <dbReference type="Pfam" id="PF00117"/>
    </source>
</evidence>
<dbReference type="GO" id="GO:0034722">
    <property type="term" value="F:gamma-glutamyl-peptidase activity"/>
    <property type="evidence" value="ECO:0007669"/>
    <property type="project" value="UniProtKB-UniRule"/>
</dbReference>
<reference evidence="11" key="1">
    <citation type="submission" date="2014-11" db="EMBL/GenBank/DDBJ databases">
        <authorList>
            <person name="Otto D Thomas"/>
            <person name="Naeem Raeece"/>
        </authorList>
    </citation>
    <scope>NUCLEOTIDE SEQUENCE</scope>
</reference>
<evidence type="ECO:0000256" key="3">
    <source>
        <dbReference type="ARBA" id="ARBA00012886"/>
    </source>
</evidence>
<comment type="catalytic activity">
    <reaction evidence="8">
        <text>(6S)-5,6,7,8-tetrahydrofolyl-(gamma-L-Glu)(n) + (n-1) H2O = (6S)-5,6,7,8-tetrahydrofolate + (n-1) L-glutamate</text>
        <dbReference type="Rhea" id="RHEA:56784"/>
        <dbReference type="Rhea" id="RHEA-COMP:14738"/>
        <dbReference type="ChEBI" id="CHEBI:15377"/>
        <dbReference type="ChEBI" id="CHEBI:29985"/>
        <dbReference type="ChEBI" id="CHEBI:57453"/>
        <dbReference type="ChEBI" id="CHEBI:141005"/>
        <dbReference type="EC" id="3.4.19.9"/>
    </reaction>
</comment>
<feature type="active site" description="Proton donor" evidence="7">
    <location>
        <position position="333"/>
    </location>
</feature>
<dbReference type="PANTHER" id="PTHR11315">
    <property type="entry name" value="PROTEASE FAMILY C26 GAMMA-GLUTAMYL HYDROLASE"/>
    <property type="match status" value="1"/>
</dbReference>
<dbReference type="SUPFAM" id="SSF52317">
    <property type="entry name" value="Class I glutamine amidotransferase-like"/>
    <property type="match status" value="1"/>
</dbReference>
<keyword evidence="5" id="KW-0732">Signal</keyword>
<evidence type="ECO:0000256" key="2">
    <source>
        <dbReference type="ARBA" id="ARBA00011083"/>
    </source>
</evidence>
<dbReference type="GO" id="GO:0046900">
    <property type="term" value="P:tetrahydrofolylpolyglutamate metabolic process"/>
    <property type="evidence" value="ECO:0007669"/>
    <property type="project" value="TreeGrafter"/>
</dbReference>
<organism evidence="11">
    <name type="scientific">Chromera velia CCMP2878</name>
    <dbReference type="NCBI Taxonomy" id="1169474"/>
    <lineage>
        <taxon>Eukaryota</taxon>
        <taxon>Sar</taxon>
        <taxon>Alveolata</taxon>
        <taxon>Colpodellida</taxon>
        <taxon>Chromeraceae</taxon>
        <taxon>Chromera</taxon>
    </lineage>
</organism>
<dbReference type="EC" id="3.4.19.9" evidence="3 8"/>
<dbReference type="InterPro" id="IPR011697">
    <property type="entry name" value="Peptidase_C26"/>
</dbReference>
<evidence type="ECO:0000256" key="4">
    <source>
        <dbReference type="ARBA" id="ARBA00022525"/>
    </source>
</evidence>
<evidence type="ECO:0000256" key="7">
    <source>
        <dbReference type="PIRSR" id="PIRSR615527-1"/>
    </source>
</evidence>
<sequence length="439" mass="48879">MRNAKTRLATEKCRTGTDSTLKTVVFFSLICCLLPCYPVSASEASRKETPHTAGGASMRRPVIGVMSQPHDDKEGEGSFIVASYVKYIEAGGARAVPVFFDGDEAYLSRMFSSLNGVLFPGGGNSIAPSTGLYRSHSYFLDRSKQAYDEGDYFPVWGTCQGFEVIAQWGANDSSLIPDSRFDGFNQRSDVEIESCVETETLRESRMFGGLLVGERDGEYGGGEQTETEEEARRQRETSLTKAERSLRGSFRYETPLPTSRDCVPKAPYILRALSDSRSVFYNHEHGVSLEDWAGSPSLSEGFLSLGVSSDKRGKDFVAILEAKEAPIFGVQFHPEKNLFEWDPKKNIPRTEESTAVASYFARFFVDEARKSTHKFPSGKEEAEALIYNWVPQVNVNETTVWEGGYDYEEVYEFPPFNGSVGLSPSSPGTPRQKTRIFFQ</sequence>
<gene>
    <name evidence="11" type="ORF">Cvel_7747</name>
</gene>
<dbReference type="Pfam" id="PF00117">
    <property type="entry name" value="GATase"/>
    <property type="match status" value="1"/>
</dbReference>
<feature type="active site" evidence="8">
    <location>
        <position position="333"/>
    </location>
</feature>
<feature type="active site" description="Nucleophile" evidence="7 8">
    <location>
        <position position="159"/>
    </location>
</feature>
<dbReference type="PhylomeDB" id="A0A0G4HNZ5"/>
<dbReference type="Pfam" id="PF07722">
    <property type="entry name" value="Peptidase_C26"/>
    <property type="match status" value="1"/>
</dbReference>
<dbReference type="EMBL" id="CDMZ01003354">
    <property type="protein sequence ID" value="CEM46054.1"/>
    <property type="molecule type" value="Genomic_DNA"/>
</dbReference>
<evidence type="ECO:0000256" key="6">
    <source>
        <dbReference type="ARBA" id="ARBA00022801"/>
    </source>
</evidence>
<comment type="subcellular location">
    <subcellularLocation>
        <location evidence="1">Secreted</location>
        <location evidence="1">Extracellular space</location>
    </subcellularLocation>
</comment>
<dbReference type="InterPro" id="IPR029062">
    <property type="entry name" value="Class_I_gatase-like"/>
</dbReference>
<dbReference type="PROSITE" id="PS51273">
    <property type="entry name" value="GATASE_TYPE_1"/>
    <property type="match status" value="1"/>
</dbReference>
<evidence type="ECO:0000256" key="1">
    <source>
        <dbReference type="ARBA" id="ARBA00004239"/>
    </source>
</evidence>
<dbReference type="VEuPathDB" id="CryptoDB:Cvel_7747"/>
<name>A0A0G4HNZ5_9ALVE</name>
<evidence type="ECO:0000313" key="11">
    <source>
        <dbReference type="EMBL" id="CEM46054.1"/>
    </source>
</evidence>
<accession>A0A0G4HNZ5</accession>
<comment type="similarity">
    <text evidence="2">Belongs to the peptidase C26 family.</text>
</comment>
<evidence type="ECO:0000256" key="8">
    <source>
        <dbReference type="PROSITE-ProRule" id="PRU00607"/>
    </source>
</evidence>
<dbReference type="AlphaFoldDB" id="A0A0G4HNZ5"/>